<comment type="caution">
    <text evidence="6">The sequence shown here is derived from an EMBL/GenBank/DDBJ whole genome shotgun (WGS) entry which is preliminary data.</text>
</comment>
<protein>
    <submittedName>
        <fullName evidence="6">ABC transporter ATP-binding protein</fullName>
    </submittedName>
</protein>
<name>A0ABT7A7H6_9ACTN</name>
<keyword evidence="2" id="KW-0813">Transport</keyword>
<dbReference type="GO" id="GO:0005524">
    <property type="term" value="F:ATP binding"/>
    <property type="evidence" value="ECO:0007669"/>
    <property type="project" value="UniProtKB-KW"/>
</dbReference>
<dbReference type="SUPFAM" id="SSF52540">
    <property type="entry name" value="P-loop containing nucleoside triphosphate hydrolases"/>
    <property type="match status" value="1"/>
</dbReference>
<dbReference type="InterPro" id="IPR015856">
    <property type="entry name" value="ABC_transpr_CbiO/EcfA_su"/>
</dbReference>
<proteinExistence type="inferred from homology"/>
<feature type="domain" description="ABC transporter" evidence="5">
    <location>
        <begin position="25"/>
        <end position="110"/>
    </location>
</feature>
<keyword evidence="3" id="KW-0547">Nucleotide-binding</keyword>
<dbReference type="InterPro" id="IPR003439">
    <property type="entry name" value="ABC_transporter-like_ATP-bd"/>
</dbReference>
<dbReference type="PANTHER" id="PTHR43553">
    <property type="entry name" value="HEAVY METAL TRANSPORTER"/>
    <property type="match status" value="1"/>
</dbReference>
<reference evidence="6 7" key="1">
    <citation type="submission" date="2023-05" db="EMBL/GenBank/DDBJ databases">
        <title>Streptantibioticus silvisoli sp. nov., acidotolerant actinomycetes 1 from pine litter.</title>
        <authorList>
            <person name="Swiecimska M."/>
            <person name="Golinska P."/>
            <person name="Sangal V."/>
            <person name="Wachnowicz B."/>
            <person name="Goodfellow M."/>
        </authorList>
    </citation>
    <scope>NUCLEOTIDE SEQUENCE [LARGE SCALE GENOMIC DNA]</scope>
    <source>
        <strain evidence="6 7">DSM 42109</strain>
    </source>
</reference>
<keyword evidence="4 6" id="KW-0067">ATP-binding</keyword>
<evidence type="ECO:0000256" key="1">
    <source>
        <dbReference type="ARBA" id="ARBA00005417"/>
    </source>
</evidence>
<dbReference type="InterPro" id="IPR050095">
    <property type="entry name" value="ECF_ABC_transporter_ATP-bd"/>
</dbReference>
<dbReference type="EMBL" id="JANCPR020000046">
    <property type="protein sequence ID" value="MDJ1136796.1"/>
    <property type="molecule type" value="Genomic_DNA"/>
</dbReference>
<dbReference type="Proteomes" id="UP001214441">
    <property type="component" value="Unassembled WGS sequence"/>
</dbReference>
<evidence type="ECO:0000256" key="2">
    <source>
        <dbReference type="ARBA" id="ARBA00022448"/>
    </source>
</evidence>
<organism evidence="6 7">
    <name type="scientific">Streptomyces iconiensis</name>
    <dbReference type="NCBI Taxonomy" id="1384038"/>
    <lineage>
        <taxon>Bacteria</taxon>
        <taxon>Bacillati</taxon>
        <taxon>Actinomycetota</taxon>
        <taxon>Actinomycetes</taxon>
        <taxon>Kitasatosporales</taxon>
        <taxon>Streptomycetaceae</taxon>
        <taxon>Streptomyces</taxon>
    </lineage>
</organism>
<keyword evidence="7" id="KW-1185">Reference proteome</keyword>
<dbReference type="PANTHER" id="PTHR43553:SF24">
    <property type="entry name" value="ENERGY-COUPLING FACTOR TRANSPORTER ATP-BINDING PROTEIN ECFA1"/>
    <property type="match status" value="1"/>
</dbReference>
<dbReference type="InterPro" id="IPR027417">
    <property type="entry name" value="P-loop_NTPase"/>
</dbReference>
<evidence type="ECO:0000259" key="5">
    <source>
        <dbReference type="Pfam" id="PF00005"/>
    </source>
</evidence>
<evidence type="ECO:0000256" key="4">
    <source>
        <dbReference type="ARBA" id="ARBA00022840"/>
    </source>
</evidence>
<comment type="similarity">
    <text evidence="1">Belongs to the ABC transporter superfamily.</text>
</comment>
<evidence type="ECO:0000313" key="6">
    <source>
        <dbReference type="EMBL" id="MDJ1136796.1"/>
    </source>
</evidence>
<dbReference type="Pfam" id="PF00005">
    <property type="entry name" value="ABC_tran"/>
    <property type="match status" value="1"/>
</dbReference>
<accession>A0ABT7A7H6</accession>
<dbReference type="RefSeq" id="WP_274043390.1">
    <property type="nucleotide sequence ID" value="NZ_JANCPR020000046.1"/>
</dbReference>
<dbReference type="Gene3D" id="3.40.50.300">
    <property type="entry name" value="P-loop containing nucleotide triphosphate hydrolases"/>
    <property type="match status" value="1"/>
</dbReference>
<dbReference type="CDD" id="cd03225">
    <property type="entry name" value="ABC_cobalt_CbiO_domain1"/>
    <property type="match status" value="1"/>
</dbReference>
<evidence type="ECO:0000256" key="3">
    <source>
        <dbReference type="ARBA" id="ARBA00022741"/>
    </source>
</evidence>
<sequence length="128" mass="13805">MSPQETVIEITDVEHTYGRATTALAGVNLRIGRGEFVAVIGRNGSGKTTLAKHFNGLLRPTNPGGTVRLHSRDGTATDTRGARLHHLAATVGYVFQNPDRQIFHDTCREELAYGPLNLGADPEASAKR</sequence>
<evidence type="ECO:0000313" key="7">
    <source>
        <dbReference type="Proteomes" id="UP001214441"/>
    </source>
</evidence>
<gene>
    <name evidence="6" type="ORF">NMN56_033575</name>
</gene>